<evidence type="ECO:0000256" key="5">
    <source>
        <dbReference type="ARBA" id="ARBA00022927"/>
    </source>
</evidence>
<dbReference type="Pfam" id="PF20662">
    <property type="entry name" value="COG4_C"/>
    <property type="match status" value="1"/>
</dbReference>
<dbReference type="Pfam" id="PF08318">
    <property type="entry name" value="COG4_m"/>
    <property type="match status" value="2"/>
</dbReference>
<dbReference type="GO" id="GO:0015031">
    <property type="term" value="P:protein transport"/>
    <property type="evidence" value="ECO:0007669"/>
    <property type="project" value="UniProtKB-KW"/>
</dbReference>
<dbReference type="SMART" id="SM00762">
    <property type="entry name" value="Cog4"/>
    <property type="match status" value="1"/>
</dbReference>
<evidence type="ECO:0000313" key="12">
    <source>
        <dbReference type="Proteomes" id="UP001178507"/>
    </source>
</evidence>
<dbReference type="Proteomes" id="UP001178507">
    <property type="component" value="Unassembled WGS sequence"/>
</dbReference>
<organism evidence="11 12">
    <name type="scientific">Effrenium voratum</name>
    <dbReference type="NCBI Taxonomy" id="2562239"/>
    <lineage>
        <taxon>Eukaryota</taxon>
        <taxon>Sar</taxon>
        <taxon>Alveolata</taxon>
        <taxon>Dinophyceae</taxon>
        <taxon>Suessiales</taxon>
        <taxon>Symbiodiniaceae</taxon>
        <taxon>Effrenium</taxon>
    </lineage>
</organism>
<evidence type="ECO:0000256" key="9">
    <source>
        <dbReference type="SAM" id="Coils"/>
    </source>
</evidence>
<comment type="caution">
    <text evidence="11">The sequence shown here is derived from an EMBL/GenBank/DDBJ whole genome shotgun (WGS) entry which is preliminary data.</text>
</comment>
<protein>
    <recommendedName>
        <fullName evidence="3">Conserved oligomeric Golgi complex subunit 4</fullName>
    </recommendedName>
    <alternativeName>
        <fullName evidence="8">Component of oligomeric Golgi complex 4</fullName>
    </alternativeName>
</protein>
<feature type="domain" description="COG4 transport protein middle alpha-helical bundle" evidence="10">
    <location>
        <begin position="152"/>
        <end position="457"/>
    </location>
</feature>
<dbReference type="Gene3D" id="1.10.287.1060">
    <property type="entry name" value="ESAT-6-like"/>
    <property type="match status" value="1"/>
</dbReference>
<dbReference type="InterPro" id="IPR048684">
    <property type="entry name" value="COG4_C"/>
</dbReference>
<comment type="similarity">
    <text evidence="2">Belongs to the COG4 family.</text>
</comment>
<name>A0AA36NAT2_9DINO</name>
<evidence type="ECO:0000259" key="10">
    <source>
        <dbReference type="SMART" id="SM00762"/>
    </source>
</evidence>
<dbReference type="GO" id="GO:0000139">
    <property type="term" value="C:Golgi membrane"/>
    <property type="evidence" value="ECO:0007669"/>
    <property type="project" value="UniProtKB-SubCell"/>
</dbReference>
<evidence type="ECO:0000256" key="4">
    <source>
        <dbReference type="ARBA" id="ARBA00022448"/>
    </source>
</evidence>
<proteinExistence type="inferred from homology"/>
<sequence>MATAEGSFSIEAAEAELRSLQTEEQDLDLELEKLYSRAAHLCQSESRSLAFLGEQHKQVPVAIRKLQETLQQTSGVADELSFRVRKLDVVCGRVSDATKIVDDLLELRECSDQVMKAITSEDFEQAARYVSRFRAAQDSLPPGTDDATVRTLTEAERQLSGIVRRRFEAAMSAKDSSGVSRFAKLFHPLGLASEGVQKYVEFIRRSLAEKASADFKRQLGSVGGKRTDQGPTPFAEALTSIFVTIADIVQEHQQAVEQEFGPENFVVVVRGLLDEADVQGIRVIDKFAKDYAKVFAQQSNCDMREVGAVLEETAMITQRVQQFNAYIHGVARSVVEMIEDTTEFVKDLPVGHSPDDGLPDDTKLLHRVQELVSSYVLVEQNFLLQSVEKAVTETDCLDPDDPDAQTTTLIDESFFIMQESMMRSVTTCDINAVCAVVNNVNAAVVGELRQALASNLADSRRVYSNWLSHPKNLVPKPGEHPLASLFLDQEGKLRSPLTAALSWPHSMNNLQQCLENLVRLKETVEEAFDDYFPSEGPDKDKREMFQHCISQLAASKADLEALHASQCKDGLVILKAHLRPLLEPLDKLDYNISEAQYADYQVNDPFAKAFNAQADVIHQHIKAVLNSTSAEEIMQQMAEQTCKRLEKAALSKRFSLFGALQFESDVRAICSFFTSVSEQALRHKFARLFEMSSLLNLESVDELRELCSELKTWRLTDEEVRKLLLSRSDFEATEETLANLRL</sequence>
<dbReference type="AlphaFoldDB" id="A0AA36NAT2"/>
<reference evidence="11" key="1">
    <citation type="submission" date="2023-08" db="EMBL/GenBank/DDBJ databases">
        <authorList>
            <person name="Chen Y."/>
            <person name="Shah S."/>
            <person name="Dougan E. K."/>
            <person name="Thang M."/>
            <person name="Chan C."/>
        </authorList>
    </citation>
    <scope>NUCLEOTIDE SEQUENCE</scope>
</reference>
<keyword evidence="12" id="KW-1185">Reference proteome</keyword>
<comment type="subcellular location">
    <subcellularLocation>
        <location evidence="1">Golgi apparatus membrane</location>
        <topology evidence="1">Peripheral membrane protein</topology>
    </subcellularLocation>
</comment>
<dbReference type="InterPro" id="IPR048680">
    <property type="entry name" value="COG4_N"/>
</dbReference>
<dbReference type="InterPro" id="IPR048682">
    <property type="entry name" value="COG4"/>
</dbReference>
<evidence type="ECO:0000256" key="3">
    <source>
        <dbReference type="ARBA" id="ARBA00020975"/>
    </source>
</evidence>
<evidence type="ECO:0000256" key="7">
    <source>
        <dbReference type="ARBA" id="ARBA00023136"/>
    </source>
</evidence>
<evidence type="ECO:0000256" key="2">
    <source>
        <dbReference type="ARBA" id="ARBA00009215"/>
    </source>
</evidence>
<dbReference type="PANTHER" id="PTHR24016:SF0">
    <property type="entry name" value="CONSERVED OLIGOMERIC GOLGI COMPLEX SUBUNIT 4"/>
    <property type="match status" value="1"/>
</dbReference>
<evidence type="ECO:0000313" key="11">
    <source>
        <dbReference type="EMBL" id="CAJ1396696.1"/>
    </source>
</evidence>
<dbReference type="PANTHER" id="PTHR24016">
    <property type="entry name" value="CONSERVED OLIGOMERIC GOLGI COMPLEX SUBUNIT 4"/>
    <property type="match status" value="1"/>
</dbReference>
<accession>A0AA36NAT2</accession>
<keyword evidence="7" id="KW-0472">Membrane</keyword>
<keyword evidence="9" id="KW-0175">Coiled coil</keyword>
<dbReference type="Pfam" id="PF20663">
    <property type="entry name" value="COG4_N"/>
    <property type="match status" value="1"/>
</dbReference>
<feature type="coiled-coil region" evidence="9">
    <location>
        <begin position="10"/>
        <end position="37"/>
    </location>
</feature>
<evidence type="ECO:0000256" key="8">
    <source>
        <dbReference type="ARBA" id="ARBA00031340"/>
    </source>
</evidence>
<evidence type="ECO:0000256" key="6">
    <source>
        <dbReference type="ARBA" id="ARBA00023034"/>
    </source>
</evidence>
<dbReference type="Gene3D" id="1.20.58.1970">
    <property type="match status" value="1"/>
</dbReference>
<dbReference type="EMBL" id="CAUJNA010003240">
    <property type="protein sequence ID" value="CAJ1396696.1"/>
    <property type="molecule type" value="Genomic_DNA"/>
</dbReference>
<dbReference type="InterPro" id="IPR013167">
    <property type="entry name" value="COG4_M"/>
</dbReference>
<keyword evidence="5" id="KW-0653">Protein transport</keyword>
<gene>
    <name evidence="11" type="ORF">EVOR1521_LOCUS20877</name>
</gene>
<keyword evidence="4" id="KW-0813">Transport</keyword>
<keyword evidence="6" id="KW-0333">Golgi apparatus</keyword>
<evidence type="ECO:0000256" key="1">
    <source>
        <dbReference type="ARBA" id="ARBA00004395"/>
    </source>
</evidence>